<evidence type="ECO:0000256" key="11">
    <source>
        <dbReference type="SAM" id="Phobius"/>
    </source>
</evidence>
<feature type="compositionally biased region" description="Polar residues" evidence="10">
    <location>
        <begin position="282"/>
        <end position="291"/>
    </location>
</feature>
<dbReference type="GO" id="GO:0005886">
    <property type="term" value="C:plasma membrane"/>
    <property type="evidence" value="ECO:0007669"/>
    <property type="project" value="TreeGrafter"/>
</dbReference>
<keyword evidence="7" id="KW-0325">Glycoprotein</keyword>
<evidence type="ECO:0000256" key="6">
    <source>
        <dbReference type="ARBA" id="ARBA00023136"/>
    </source>
</evidence>
<feature type="transmembrane region" description="Helical" evidence="11">
    <location>
        <begin position="33"/>
        <end position="52"/>
    </location>
</feature>
<keyword evidence="3 9" id="KW-0812">Transmembrane</keyword>
<keyword evidence="5 11" id="KW-1133">Transmembrane helix</keyword>
<feature type="region of interest" description="Disordered" evidence="10">
    <location>
        <begin position="280"/>
        <end position="299"/>
    </location>
</feature>
<evidence type="ECO:0000256" key="2">
    <source>
        <dbReference type="ARBA" id="ARBA00006175"/>
    </source>
</evidence>
<comment type="subcellular location">
    <subcellularLocation>
        <location evidence="1">Membrane</location>
        <topology evidence="1">Multi-pass membrane protein</topology>
    </subcellularLocation>
</comment>
<dbReference type="STRING" id="1047168.A0A0F4GRC3"/>
<gene>
    <name evidence="12" type="ORF">TI39_contig345g00030</name>
</gene>
<dbReference type="InterPro" id="IPR023271">
    <property type="entry name" value="Aquaporin-like"/>
</dbReference>
<evidence type="ECO:0000313" key="12">
    <source>
        <dbReference type="EMBL" id="KJX99979.1"/>
    </source>
</evidence>
<evidence type="ECO:0000256" key="1">
    <source>
        <dbReference type="ARBA" id="ARBA00004141"/>
    </source>
</evidence>
<feature type="transmembrane region" description="Helical" evidence="11">
    <location>
        <begin position="156"/>
        <end position="179"/>
    </location>
</feature>
<evidence type="ECO:0000313" key="13">
    <source>
        <dbReference type="Proteomes" id="UP000033647"/>
    </source>
</evidence>
<reference evidence="12 13" key="1">
    <citation type="submission" date="2015-03" db="EMBL/GenBank/DDBJ databases">
        <title>RNA-seq based gene annotation and comparative genomics of four Zymoseptoria species reveal species-specific pathogenicity related genes and transposable element activity.</title>
        <authorList>
            <person name="Grandaubert J."/>
            <person name="Bhattacharyya A."/>
            <person name="Stukenbrock E.H."/>
        </authorList>
    </citation>
    <scope>NUCLEOTIDE SEQUENCE [LARGE SCALE GENOMIC DNA]</scope>
    <source>
        <strain evidence="12 13">Zb18110</strain>
    </source>
</reference>
<name>A0A0F4GRC3_9PEZI</name>
<feature type="transmembrane region" description="Helical" evidence="11">
    <location>
        <begin position="231"/>
        <end position="251"/>
    </location>
</feature>
<dbReference type="Proteomes" id="UP000033647">
    <property type="component" value="Unassembled WGS sequence"/>
</dbReference>
<dbReference type="PRINTS" id="PR00783">
    <property type="entry name" value="MINTRINSICP"/>
</dbReference>
<dbReference type="GO" id="GO:0015250">
    <property type="term" value="F:water channel activity"/>
    <property type="evidence" value="ECO:0007669"/>
    <property type="project" value="TreeGrafter"/>
</dbReference>
<keyword evidence="4" id="KW-0677">Repeat</keyword>
<evidence type="ECO:0000256" key="8">
    <source>
        <dbReference type="ARBA" id="ARBA00034651"/>
    </source>
</evidence>
<proteinExistence type="inferred from homology"/>
<feature type="transmembrane region" description="Helical" evidence="11">
    <location>
        <begin position="73"/>
        <end position="92"/>
    </location>
</feature>
<dbReference type="Pfam" id="PF00230">
    <property type="entry name" value="MIP"/>
    <property type="match status" value="1"/>
</dbReference>
<keyword evidence="13" id="KW-1185">Reference proteome</keyword>
<dbReference type="EMBL" id="LAFY01000337">
    <property type="protein sequence ID" value="KJX99979.1"/>
    <property type="molecule type" value="Genomic_DNA"/>
</dbReference>
<dbReference type="InterPro" id="IPR000425">
    <property type="entry name" value="MIP"/>
</dbReference>
<dbReference type="Gene3D" id="1.20.1080.10">
    <property type="entry name" value="Glycerol uptake facilitator protein"/>
    <property type="match status" value="1"/>
</dbReference>
<comment type="similarity">
    <text evidence="2 9">Belongs to the MIP/aquaporin (TC 1.A.8) family.</text>
</comment>
<dbReference type="FunFam" id="1.20.1080.10:FF:000024">
    <property type="entry name" value="MIP aquaporin (Eurofung)"/>
    <property type="match status" value="1"/>
</dbReference>
<evidence type="ECO:0000256" key="4">
    <source>
        <dbReference type="ARBA" id="ARBA00022737"/>
    </source>
</evidence>
<keyword evidence="9" id="KW-0813">Transport</keyword>
<evidence type="ECO:0000256" key="3">
    <source>
        <dbReference type="ARBA" id="ARBA00022692"/>
    </source>
</evidence>
<protein>
    <submittedName>
        <fullName evidence="12">Aquaporin rerated protein</fullName>
    </submittedName>
</protein>
<organism evidence="12 13">
    <name type="scientific">Zymoseptoria brevis</name>
    <dbReference type="NCBI Taxonomy" id="1047168"/>
    <lineage>
        <taxon>Eukaryota</taxon>
        <taxon>Fungi</taxon>
        <taxon>Dikarya</taxon>
        <taxon>Ascomycota</taxon>
        <taxon>Pezizomycotina</taxon>
        <taxon>Dothideomycetes</taxon>
        <taxon>Dothideomycetidae</taxon>
        <taxon>Mycosphaerellales</taxon>
        <taxon>Mycosphaerellaceae</taxon>
        <taxon>Zymoseptoria</taxon>
    </lineage>
</organism>
<comment type="catalytic activity">
    <reaction evidence="8">
        <text>H2O(in) = H2O(out)</text>
        <dbReference type="Rhea" id="RHEA:29667"/>
        <dbReference type="ChEBI" id="CHEBI:15377"/>
    </reaction>
</comment>
<evidence type="ECO:0000256" key="10">
    <source>
        <dbReference type="SAM" id="MobiDB-lite"/>
    </source>
</evidence>
<dbReference type="InterPro" id="IPR034294">
    <property type="entry name" value="Aquaporin_transptr"/>
</dbReference>
<evidence type="ECO:0000256" key="9">
    <source>
        <dbReference type="RuleBase" id="RU000477"/>
    </source>
</evidence>
<evidence type="ECO:0000256" key="5">
    <source>
        <dbReference type="ARBA" id="ARBA00022989"/>
    </source>
</evidence>
<evidence type="ECO:0000256" key="7">
    <source>
        <dbReference type="ARBA" id="ARBA00023180"/>
    </source>
</evidence>
<dbReference type="OrthoDB" id="3222at2759"/>
<feature type="transmembrane region" description="Helical" evidence="11">
    <location>
        <begin position="186"/>
        <end position="211"/>
    </location>
</feature>
<feature type="transmembrane region" description="Helical" evidence="11">
    <location>
        <begin position="98"/>
        <end position="116"/>
    </location>
</feature>
<dbReference type="PANTHER" id="PTHR19139">
    <property type="entry name" value="AQUAPORIN TRANSPORTER"/>
    <property type="match status" value="1"/>
</dbReference>
<accession>A0A0F4GRC3</accession>
<dbReference type="SUPFAM" id="SSF81338">
    <property type="entry name" value="Aquaporin-like"/>
    <property type="match status" value="1"/>
</dbReference>
<sequence>MADPISKVAEQGESQAHPLPLARRLPDNARNHFVAMCGEFIGTILFLFFALGGTQVVNNLPVNPGADGKIQQLLYISLCFGFSLAVNVWVFFRISGGLFNPAVTLGLCLIGAVPWIRGVLLGISQVLGGITAAALISCMLPGPLAAETTLGGGTTVAQGVFLEMILTAELVFTIIMLAAEKHKSTFIAPIGIGLSLFIAELTGVFFTGGSLNPARSFGPAVVNHNFPKYHWIYWIGPLMGSLLASGFYKFIKVLEYETANPGADSGGDHDLSSHHFRDRFRSTTGHGTASRTGEPAMAV</sequence>
<dbReference type="AlphaFoldDB" id="A0A0F4GRC3"/>
<comment type="caution">
    <text evidence="12">The sequence shown here is derived from an EMBL/GenBank/DDBJ whole genome shotgun (WGS) entry which is preliminary data.</text>
</comment>
<dbReference type="PANTHER" id="PTHR19139:SF199">
    <property type="entry name" value="MIP17260P"/>
    <property type="match status" value="1"/>
</dbReference>
<keyword evidence="6 11" id="KW-0472">Membrane</keyword>